<protein>
    <recommendedName>
        <fullName evidence="4">CCDC81-like prokaryotic HU domain-containing protein</fullName>
    </recommendedName>
</protein>
<dbReference type="OrthoDB" id="664124at2"/>
<gene>
    <name evidence="2" type="ORF">FC093_06510</name>
</gene>
<name>A0A4U3L5S0_9BACT</name>
<dbReference type="RefSeq" id="WP_137260960.1">
    <property type="nucleotide sequence ID" value="NZ_SZQL01000004.1"/>
</dbReference>
<sequence length="188" mass="21901">MIAYSLRNYLKHHKKLSLHGIGNFVLEETPAQLDFTAKLLYPPVSEIKFEPESQPNNNQFFNFIARDLRVDKITSVKLYNEEMHRIKEALVKDGEYNLSGIGILSRQPDDVISFIKYDADKTPLPVIPVERVIRREDVHTIRVGEDEHTNKHMEELLAQPEVEKKNYWWVYVIIALLVIAVVVLLFTM</sequence>
<evidence type="ECO:0000256" key="1">
    <source>
        <dbReference type="SAM" id="Phobius"/>
    </source>
</evidence>
<evidence type="ECO:0000313" key="3">
    <source>
        <dbReference type="Proteomes" id="UP000305848"/>
    </source>
</evidence>
<dbReference type="Proteomes" id="UP000305848">
    <property type="component" value="Unassembled WGS sequence"/>
</dbReference>
<dbReference type="AlphaFoldDB" id="A0A4U3L5S0"/>
<organism evidence="2 3">
    <name type="scientific">Ilyomonas limi</name>
    <dbReference type="NCBI Taxonomy" id="2575867"/>
    <lineage>
        <taxon>Bacteria</taxon>
        <taxon>Pseudomonadati</taxon>
        <taxon>Bacteroidota</taxon>
        <taxon>Chitinophagia</taxon>
        <taxon>Chitinophagales</taxon>
        <taxon>Chitinophagaceae</taxon>
        <taxon>Ilyomonas</taxon>
    </lineage>
</organism>
<accession>A0A4U3L5S0</accession>
<proteinExistence type="predicted"/>
<reference evidence="2 3" key="1">
    <citation type="submission" date="2019-05" db="EMBL/GenBank/DDBJ databases">
        <title>Panacibacter sp. strain 17mud1-8 Genome sequencing and assembly.</title>
        <authorList>
            <person name="Chhetri G."/>
        </authorList>
    </citation>
    <scope>NUCLEOTIDE SEQUENCE [LARGE SCALE GENOMIC DNA]</scope>
    <source>
        <strain evidence="2 3">17mud1-8</strain>
    </source>
</reference>
<comment type="caution">
    <text evidence="2">The sequence shown here is derived from an EMBL/GenBank/DDBJ whole genome shotgun (WGS) entry which is preliminary data.</text>
</comment>
<feature type="transmembrane region" description="Helical" evidence="1">
    <location>
        <begin position="167"/>
        <end position="186"/>
    </location>
</feature>
<keyword evidence="3" id="KW-1185">Reference proteome</keyword>
<keyword evidence="1" id="KW-0472">Membrane</keyword>
<dbReference type="EMBL" id="SZQL01000004">
    <property type="protein sequence ID" value="TKK69739.1"/>
    <property type="molecule type" value="Genomic_DNA"/>
</dbReference>
<keyword evidence="1" id="KW-0812">Transmembrane</keyword>
<evidence type="ECO:0008006" key="4">
    <source>
        <dbReference type="Google" id="ProtNLM"/>
    </source>
</evidence>
<evidence type="ECO:0000313" key="2">
    <source>
        <dbReference type="EMBL" id="TKK69739.1"/>
    </source>
</evidence>
<keyword evidence="1" id="KW-1133">Transmembrane helix</keyword>